<evidence type="ECO:0000313" key="9">
    <source>
        <dbReference type="EMBL" id="CAL1164752.1"/>
    </source>
</evidence>
<dbReference type="EMBL" id="CAMXCT010005097">
    <property type="protein sequence ID" value="CAI4011377.1"/>
    <property type="molecule type" value="Genomic_DNA"/>
</dbReference>
<feature type="transmembrane region" description="Helical" evidence="6">
    <location>
        <begin position="325"/>
        <end position="353"/>
    </location>
</feature>
<evidence type="ECO:0000259" key="7">
    <source>
        <dbReference type="Pfam" id="PF00955"/>
    </source>
</evidence>
<evidence type="ECO:0000256" key="4">
    <source>
        <dbReference type="ARBA" id="ARBA00023136"/>
    </source>
</evidence>
<dbReference type="EMBL" id="CAMXCT030005097">
    <property type="protein sequence ID" value="CAL4798689.1"/>
    <property type="molecule type" value="Genomic_DNA"/>
</dbReference>
<evidence type="ECO:0000313" key="10">
    <source>
        <dbReference type="EMBL" id="CAL4798689.1"/>
    </source>
</evidence>
<dbReference type="AlphaFoldDB" id="A0A9P1DJP5"/>
<feature type="domain" description="Bicarbonate transporter-like transmembrane" evidence="7">
    <location>
        <begin position="55"/>
        <end position="225"/>
    </location>
</feature>
<feature type="transmembrane region" description="Helical" evidence="6">
    <location>
        <begin position="284"/>
        <end position="305"/>
    </location>
</feature>
<evidence type="ECO:0000256" key="1">
    <source>
        <dbReference type="ARBA" id="ARBA00004141"/>
    </source>
</evidence>
<feature type="region of interest" description="Disordered" evidence="5">
    <location>
        <begin position="560"/>
        <end position="580"/>
    </location>
</feature>
<comment type="subcellular location">
    <subcellularLocation>
        <location evidence="1">Membrane</location>
        <topology evidence="1">Multi-pass membrane protein</topology>
    </subcellularLocation>
</comment>
<feature type="transmembrane region" description="Helical" evidence="6">
    <location>
        <begin position="190"/>
        <end position="211"/>
    </location>
</feature>
<feature type="transmembrane region" description="Helical" evidence="6">
    <location>
        <begin position="428"/>
        <end position="447"/>
    </location>
</feature>
<feature type="transmembrane region" description="Helical" evidence="6">
    <location>
        <begin position="523"/>
        <end position="544"/>
    </location>
</feature>
<reference evidence="8" key="1">
    <citation type="submission" date="2022-10" db="EMBL/GenBank/DDBJ databases">
        <authorList>
            <person name="Chen Y."/>
            <person name="Dougan E. K."/>
            <person name="Chan C."/>
            <person name="Rhodes N."/>
            <person name="Thang M."/>
        </authorList>
    </citation>
    <scope>NUCLEOTIDE SEQUENCE</scope>
</reference>
<gene>
    <name evidence="8" type="ORF">C1SCF055_LOCUS36548</name>
</gene>
<sequence length="580" mass="64282">MEVPSAEAILPSGATYGATSDARSSVDEETGQKTIVRRRGNKATTVAGLEEIGGFCGGLANDYRRRWQFWRSDWISDALTAKTISSALFMFFATFTSTLALGEHIKESTNGLMGLNEYLMMNSAAGMLHSIIGCQPLLVLRPTGPITLLFEKLLMFADEHSLPFWPFFAWTGIFVGLLMFLIAAFELSKYVKYLTLFTENIFATFIGIVYINDGIQGMIQLWENPAVAGDGTRVPGSQYGSEDAASKLLTLNMTIGFTALTLWLSTLQSSRLFGYRARSFLKDYALTITLFVSIFTACYLNQHLFPVTFIDTGSNGFNPTSRRTWVTDLTAISAKGVACAALAAFPVVVFFYLDQNISSSLCQKPEMKLSKGSYFHSSFACMASFNVLGPLFGLPFVTGSLPHSPQFVLSLAERDEDHQITHVRENRLAPLLCYFMIGLPLLAPSLLQSVPKAAVFGTLIFVGIDGIQSTQLYERCLLMFTDARFVPKRSVFATVSLGTIQIFTLIQIGLVVACWMVNTYFGLYFPLFFMSLAPFRRFLIPWVFSQKDLETLDHSLDEADQSAKAPGLNRQSSIYKDMSP</sequence>
<dbReference type="Proteomes" id="UP001152797">
    <property type="component" value="Unassembled WGS sequence"/>
</dbReference>
<organism evidence="8">
    <name type="scientific">Cladocopium goreaui</name>
    <dbReference type="NCBI Taxonomy" id="2562237"/>
    <lineage>
        <taxon>Eukaryota</taxon>
        <taxon>Sar</taxon>
        <taxon>Alveolata</taxon>
        <taxon>Dinophyceae</taxon>
        <taxon>Suessiales</taxon>
        <taxon>Symbiodiniaceae</taxon>
        <taxon>Cladocopium</taxon>
    </lineage>
</organism>
<proteinExistence type="predicted"/>
<dbReference type="InterPro" id="IPR003020">
    <property type="entry name" value="HCO3_transpt_euk"/>
</dbReference>
<feature type="transmembrane region" description="Helical" evidence="6">
    <location>
        <begin position="164"/>
        <end position="183"/>
    </location>
</feature>
<dbReference type="GO" id="GO:0005452">
    <property type="term" value="F:solute:inorganic anion antiporter activity"/>
    <property type="evidence" value="ECO:0007669"/>
    <property type="project" value="InterPro"/>
</dbReference>
<feature type="transmembrane region" description="Helical" evidence="6">
    <location>
        <begin position="84"/>
        <end position="102"/>
    </location>
</feature>
<keyword evidence="4 6" id="KW-0472">Membrane</keyword>
<feature type="transmembrane region" description="Helical" evidence="6">
    <location>
        <begin position="374"/>
        <end position="397"/>
    </location>
</feature>
<name>A0A9P1DJP5_9DINO</name>
<dbReference type="PRINTS" id="PR01231">
    <property type="entry name" value="HCO3TRNSPORT"/>
</dbReference>
<dbReference type="GO" id="GO:0006820">
    <property type="term" value="P:monoatomic anion transport"/>
    <property type="evidence" value="ECO:0007669"/>
    <property type="project" value="InterPro"/>
</dbReference>
<evidence type="ECO:0000256" key="3">
    <source>
        <dbReference type="ARBA" id="ARBA00022989"/>
    </source>
</evidence>
<evidence type="ECO:0000313" key="11">
    <source>
        <dbReference type="Proteomes" id="UP001152797"/>
    </source>
</evidence>
<evidence type="ECO:0000256" key="2">
    <source>
        <dbReference type="ARBA" id="ARBA00022692"/>
    </source>
</evidence>
<feature type="transmembrane region" description="Helical" evidence="6">
    <location>
        <begin position="493"/>
        <end position="516"/>
    </location>
</feature>
<evidence type="ECO:0000256" key="5">
    <source>
        <dbReference type="SAM" id="MobiDB-lite"/>
    </source>
</evidence>
<keyword evidence="3 6" id="KW-1133">Transmembrane helix</keyword>
<keyword evidence="11" id="KW-1185">Reference proteome</keyword>
<dbReference type="PANTHER" id="PTHR11453">
    <property type="entry name" value="ANION EXCHANGE PROTEIN"/>
    <property type="match status" value="1"/>
</dbReference>
<reference evidence="9" key="2">
    <citation type="submission" date="2024-04" db="EMBL/GenBank/DDBJ databases">
        <authorList>
            <person name="Chen Y."/>
            <person name="Shah S."/>
            <person name="Dougan E. K."/>
            <person name="Thang M."/>
            <person name="Chan C."/>
        </authorList>
    </citation>
    <scope>NUCLEOTIDE SEQUENCE [LARGE SCALE GENOMIC DNA]</scope>
</reference>
<dbReference type="InterPro" id="IPR011531">
    <property type="entry name" value="HCO3_transpt-like_TM_dom"/>
</dbReference>
<feature type="domain" description="Bicarbonate transporter-like transmembrane" evidence="7">
    <location>
        <begin position="244"/>
        <end position="555"/>
    </location>
</feature>
<dbReference type="GO" id="GO:0005886">
    <property type="term" value="C:plasma membrane"/>
    <property type="evidence" value="ECO:0007669"/>
    <property type="project" value="TreeGrafter"/>
</dbReference>
<dbReference type="OrthoDB" id="1735926at2759"/>
<evidence type="ECO:0000313" key="8">
    <source>
        <dbReference type="EMBL" id="CAI4011377.1"/>
    </source>
</evidence>
<comment type="caution">
    <text evidence="8">The sequence shown here is derived from an EMBL/GenBank/DDBJ whole genome shotgun (WGS) entry which is preliminary data.</text>
</comment>
<accession>A0A9P1DJP5</accession>
<dbReference type="PANTHER" id="PTHR11453:SF127">
    <property type="entry name" value="SOLUTE CARRIER FAMILY 4 MEMBER 11"/>
    <property type="match status" value="1"/>
</dbReference>
<protein>
    <submittedName>
        <fullName evidence="10">Band 3 anion transport protein (Anion exchange protein 1) (AE 1) (Anion exchanger 1) (MEB3) (Solute carrier family 4 member 1) (CD antigen CD233)</fullName>
    </submittedName>
</protein>
<feature type="transmembrane region" description="Helical" evidence="6">
    <location>
        <begin position="454"/>
        <end position="473"/>
    </location>
</feature>
<keyword evidence="2 6" id="KW-0812">Transmembrane</keyword>
<feature type="transmembrane region" description="Helical" evidence="6">
    <location>
        <begin position="123"/>
        <end position="144"/>
    </location>
</feature>
<dbReference type="EMBL" id="CAMXCT020005097">
    <property type="protein sequence ID" value="CAL1164752.1"/>
    <property type="molecule type" value="Genomic_DNA"/>
</dbReference>
<evidence type="ECO:0000256" key="6">
    <source>
        <dbReference type="SAM" id="Phobius"/>
    </source>
</evidence>
<dbReference type="Gene3D" id="1.10.287.570">
    <property type="entry name" value="Helical hairpin bin"/>
    <property type="match status" value="1"/>
</dbReference>
<dbReference type="GO" id="GO:0050801">
    <property type="term" value="P:monoatomic ion homeostasis"/>
    <property type="evidence" value="ECO:0007669"/>
    <property type="project" value="TreeGrafter"/>
</dbReference>
<dbReference type="Pfam" id="PF00955">
    <property type="entry name" value="HCO3_cotransp"/>
    <property type="match status" value="2"/>
</dbReference>
<feature type="transmembrane region" description="Helical" evidence="6">
    <location>
        <begin position="244"/>
        <end position="264"/>
    </location>
</feature>